<dbReference type="EMBL" id="KB870805">
    <property type="protein sequence ID" value="EOA37754.1"/>
    <property type="molecule type" value="Genomic_DNA"/>
</dbReference>
<dbReference type="InterPro" id="IPR051834">
    <property type="entry name" value="RING_finger_E3_ligase"/>
</dbReference>
<evidence type="ECO:0000259" key="5">
    <source>
        <dbReference type="PROSITE" id="PS50089"/>
    </source>
</evidence>
<evidence type="ECO:0000256" key="3">
    <source>
        <dbReference type="ARBA" id="ARBA00022833"/>
    </source>
</evidence>
<dbReference type="Gene3D" id="3.30.40.10">
    <property type="entry name" value="Zinc/RING finger domain, C3HC4 (zinc finger)"/>
    <property type="match status" value="1"/>
</dbReference>
<dbReference type="Pfam" id="PF13639">
    <property type="entry name" value="zf-RING_2"/>
    <property type="match status" value="1"/>
</dbReference>
<dbReference type="eggNOG" id="KOG0800">
    <property type="taxonomic scope" value="Eukaryota"/>
</dbReference>
<dbReference type="PROSITE" id="PS50089">
    <property type="entry name" value="ZF_RING_2"/>
    <property type="match status" value="1"/>
</dbReference>
<keyword evidence="3" id="KW-0862">Zinc</keyword>
<protein>
    <recommendedName>
        <fullName evidence="5">RING-type domain-containing protein</fullName>
    </recommendedName>
</protein>
<proteinExistence type="predicted"/>
<accession>R0I616</accession>
<keyword evidence="2 4" id="KW-0863">Zinc-finger</keyword>
<evidence type="ECO:0000256" key="2">
    <source>
        <dbReference type="ARBA" id="ARBA00022771"/>
    </source>
</evidence>
<dbReference type="GO" id="GO:0061630">
    <property type="term" value="F:ubiquitin protein ligase activity"/>
    <property type="evidence" value="ECO:0007669"/>
    <property type="project" value="TreeGrafter"/>
</dbReference>
<sequence length="80" mass="9005">TIDIQCRPACKFAVESLSRKVYTKTSSSDICTICFDEFKMGESVVTLPCGHEFDDGCILEWFAKSNVCPLCRFKLPCDNI</sequence>
<feature type="non-terminal residue" evidence="6">
    <location>
        <position position="1"/>
    </location>
</feature>
<dbReference type="AlphaFoldDB" id="R0I616"/>
<dbReference type="InterPro" id="IPR001841">
    <property type="entry name" value="Znf_RING"/>
</dbReference>
<feature type="domain" description="RING-type" evidence="5">
    <location>
        <begin position="31"/>
        <end position="72"/>
    </location>
</feature>
<evidence type="ECO:0000313" key="7">
    <source>
        <dbReference type="Proteomes" id="UP000029121"/>
    </source>
</evidence>
<dbReference type="GO" id="GO:0008270">
    <property type="term" value="F:zinc ion binding"/>
    <property type="evidence" value="ECO:0007669"/>
    <property type="project" value="UniProtKB-KW"/>
</dbReference>
<dbReference type="GO" id="GO:0006511">
    <property type="term" value="P:ubiquitin-dependent protein catabolic process"/>
    <property type="evidence" value="ECO:0007669"/>
    <property type="project" value="TreeGrafter"/>
</dbReference>
<keyword evidence="1" id="KW-0479">Metal-binding</keyword>
<evidence type="ECO:0000256" key="1">
    <source>
        <dbReference type="ARBA" id="ARBA00022723"/>
    </source>
</evidence>
<dbReference type="PANTHER" id="PTHR45931">
    <property type="entry name" value="SI:CH211-59O9.10"/>
    <property type="match status" value="1"/>
</dbReference>
<dbReference type="GO" id="GO:0005634">
    <property type="term" value="C:nucleus"/>
    <property type="evidence" value="ECO:0007669"/>
    <property type="project" value="TreeGrafter"/>
</dbReference>
<reference evidence="7" key="1">
    <citation type="journal article" date="2013" name="Nat. Genet.">
        <title>The Capsella rubella genome and the genomic consequences of rapid mating system evolution.</title>
        <authorList>
            <person name="Slotte T."/>
            <person name="Hazzouri K.M."/>
            <person name="Agren J.A."/>
            <person name="Koenig D."/>
            <person name="Maumus F."/>
            <person name="Guo Y.L."/>
            <person name="Steige K."/>
            <person name="Platts A.E."/>
            <person name="Escobar J.S."/>
            <person name="Newman L.K."/>
            <person name="Wang W."/>
            <person name="Mandakova T."/>
            <person name="Vello E."/>
            <person name="Smith L.M."/>
            <person name="Henz S.R."/>
            <person name="Steffen J."/>
            <person name="Takuno S."/>
            <person name="Brandvain Y."/>
            <person name="Coop G."/>
            <person name="Andolfatto P."/>
            <person name="Hu T.T."/>
            <person name="Blanchette M."/>
            <person name="Clark R.M."/>
            <person name="Quesneville H."/>
            <person name="Nordborg M."/>
            <person name="Gaut B.S."/>
            <person name="Lysak M.A."/>
            <person name="Jenkins J."/>
            <person name="Grimwood J."/>
            <person name="Chapman J."/>
            <person name="Prochnik S."/>
            <person name="Shu S."/>
            <person name="Rokhsar D."/>
            <person name="Schmutz J."/>
            <person name="Weigel D."/>
            <person name="Wright S.I."/>
        </authorList>
    </citation>
    <scope>NUCLEOTIDE SEQUENCE [LARGE SCALE GENOMIC DNA]</scope>
    <source>
        <strain evidence="7">cv. Monte Gargano</strain>
    </source>
</reference>
<dbReference type="SUPFAM" id="SSF57850">
    <property type="entry name" value="RING/U-box"/>
    <property type="match status" value="1"/>
</dbReference>
<organism evidence="6 7">
    <name type="scientific">Capsella rubella</name>
    <dbReference type="NCBI Taxonomy" id="81985"/>
    <lineage>
        <taxon>Eukaryota</taxon>
        <taxon>Viridiplantae</taxon>
        <taxon>Streptophyta</taxon>
        <taxon>Embryophyta</taxon>
        <taxon>Tracheophyta</taxon>
        <taxon>Spermatophyta</taxon>
        <taxon>Magnoliopsida</taxon>
        <taxon>eudicotyledons</taxon>
        <taxon>Gunneridae</taxon>
        <taxon>Pentapetalae</taxon>
        <taxon>rosids</taxon>
        <taxon>malvids</taxon>
        <taxon>Brassicales</taxon>
        <taxon>Brassicaceae</taxon>
        <taxon>Camelineae</taxon>
        <taxon>Capsella</taxon>
    </lineage>
</organism>
<name>R0I616_9BRAS</name>
<gene>
    <name evidence="6" type="ORF">CARUB_v10012578mg</name>
</gene>
<dbReference type="Proteomes" id="UP000029121">
    <property type="component" value="Unassembled WGS sequence"/>
</dbReference>
<dbReference type="InterPro" id="IPR013083">
    <property type="entry name" value="Znf_RING/FYVE/PHD"/>
</dbReference>
<evidence type="ECO:0000256" key="4">
    <source>
        <dbReference type="PROSITE-ProRule" id="PRU00175"/>
    </source>
</evidence>
<keyword evidence="7" id="KW-1185">Reference proteome</keyword>
<dbReference type="SMART" id="SM00184">
    <property type="entry name" value="RING"/>
    <property type="match status" value="1"/>
</dbReference>
<dbReference type="PANTHER" id="PTHR45931:SF13">
    <property type="entry name" value="GENOME ASSEMBLY, CHROMOSOME: A05"/>
    <property type="match status" value="1"/>
</dbReference>
<evidence type="ECO:0000313" key="6">
    <source>
        <dbReference type="EMBL" id="EOA37754.1"/>
    </source>
</evidence>